<evidence type="ECO:0000256" key="2">
    <source>
        <dbReference type="ARBA" id="ARBA00022692"/>
    </source>
</evidence>
<feature type="transmembrane region" description="Helical" evidence="5">
    <location>
        <begin position="166"/>
        <end position="188"/>
    </location>
</feature>
<dbReference type="Gene3D" id="1.20.1250.20">
    <property type="entry name" value="MFS general substrate transporter like domains"/>
    <property type="match status" value="1"/>
</dbReference>
<keyword evidence="3 5" id="KW-1133">Transmembrane helix</keyword>
<evidence type="ECO:0000313" key="8">
    <source>
        <dbReference type="Proteomes" id="UP000298663"/>
    </source>
</evidence>
<proteinExistence type="predicted"/>
<feature type="domain" description="Major facilitator superfamily (MFS) profile" evidence="6">
    <location>
        <begin position="1"/>
        <end position="269"/>
    </location>
</feature>
<dbReference type="InterPro" id="IPR045263">
    <property type="entry name" value="GLUT"/>
</dbReference>
<dbReference type="EMBL" id="AZBU02000001">
    <property type="protein sequence ID" value="TMS32151.1"/>
    <property type="molecule type" value="Genomic_DNA"/>
</dbReference>
<feature type="transmembrane region" description="Helical" evidence="5">
    <location>
        <begin position="233"/>
        <end position="256"/>
    </location>
</feature>
<evidence type="ECO:0000256" key="3">
    <source>
        <dbReference type="ARBA" id="ARBA00022989"/>
    </source>
</evidence>
<reference evidence="7 8" key="2">
    <citation type="journal article" date="2019" name="G3 (Bethesda)">
        <title>Hybrid Assembly of the Genome of the Entomopathogenic Nematode Steinernema carpocapsae Identifies the X-Chromosome.</title>
        <authorList>
            <person name="Serra L."/>
            <person name="Macchietto M."/>
            <person name="Macias-Munoz A."/>
            <person name="McGill C.J."/>
            <person name="Rodriguez I.M."/>
            <person name="Rodriguez B."/>
            <person name="Murad R."/>
            <person name="Mortazavi A."/>
        </authorList>
    </citation>
    <scope>NUCLEOTIDE SEQUENCE [LARGE SCALE GENOMIC DNA]</scope>
    <source>
        <strain evidence="7 8">ALL</strain>
    </source>
</reference>
<dbReference type="STRING" id="34508.A0A4U8UHM1"/>
<comment type="caution">
    <text evidence="7">The sequence shown here is derived from an EMBL/GenBank/DDBJ whole genome shotgun (WGS) entry which is preliminary data.</text>
</comment>
<dbReference type="GO" id="GO:0016020">
    <property type="term" value="C:membrane"/>
    <property type="evidence" value="ECO:0007669"/>
    <property type="project" value="UniProtKB-SubCell"/>
</dbReference>
<evidence type="ECO:0000256" key="4">
    <source>
        <dbReference type="ARBA" id="ARBA00023136"/>
    </source>
</evidence>
<keyword evidence="4 5" id="KW-0472">Membrane</keyword>
<keyword evidence="8" id="KW-1185">Reference proteome</keyword>
<dbReference type="GO" id="GO:0015149">
    <property type="term" value="F:hexose transmembrane transporter activity"/>
    <property type="evidence" value="ECO:0007669"/>
    <property type="project" value="TreeGrafter"/>
</dbReference>
<dbReference type="Pfam" id="PF00083">
    <property type="entry name" value="Sugar_tr"/>
    <property type="match status" value="1"/>
</dbReference>
<dbReference type="InterPro" id="IPR036259">
    <property type="entry name" value="MFS_trans_sf"/>
</dbReference>
<dbReference type="PANTHER" id="PTHR23503">
    <property type="entry name" value="SOLUTE CARRIER FAMILY 2"/>
    <property type="match status" value="1"/>
</dbReference>
<dbReference type="SUPFAM" id="SSF103473">
    <property type="entry name" value="MFS general substrate transporter"/>
    <property type="match status" value="1"/>
</dbReference>
<dbReference type="InterPro" id="IPR005829">
    <property type="entry name" value="Sugar_transporter_CS"/>
</dbReference>
<dbReference type="Proteomes" id="UP000298663">
    <property type="component" value="Unassembled WGS sequence"/>
</dbReference>
<keyword evidence="2 5" id="KW-0812">Transmembrane</keyword>
<evidence type="ECO:0000256" key="1">
    <source>
        <dbReference type="ARBA" id="ARBA00004141"/>
    </source>
</evidence>
<feature type="transmembrane region" description="Helical" evidence="5">
    <location>
        <begin position="194"/>
        <end position="221"/>
    </location>
</feature>
<dbReference type="InterPro" id="IPR020846">
    <property type="entry name" value="MFS_dom"/>
</dbReference>
<evidence type="ECO:0000313" key="7">
    <source>
        <dbReference type="EMBL" id="TMS32151.1"/>
    </source>
</evidence>
<protein>
    <recommendedName>
        <fullName evidence="6">Major facilitator superfamily (MFS) profile domain-containing protein</fullName>
    </recommendedName>
</protein>
<feature type="transmembrane region" description="Helical" evidence="5">
    <location>
        <begin position="20"/>
        <end position="39"/>
    </location>
</feature>
<sequence length="269" mass="30009">MCVLGMFLGTKSIFGNHVSYLLAFAIPPCTLSVIAMFPIPETPKFLFIVKGDKEAAAKSIKFFQGQYADVDSVLEEIAKEAEDDAETSSLKEIFFTPYLRKAVMLGCFTLQNTVPLWSILLSSTHFLKQINLDDSVAEWSSTAMALTYTIGTLLGAVCIERFGRRIMLISFCFLNAMSLIVYCVLYGIHTFAAWAKYGCLACFLLYGFTYGCGVGPIAWFLSSELVPQRHRSMVQAICYAINTIVVVITTFTILLYTTPLTPTRLFRFI</sequence>
<evidence type="ECO:0000259" key="6">
    <source>
        <dbReference type="PROSITE" id="PS50850"/>
    </source>
</evidence>
<gene>
    <name evidence="7" type="ORF">L596_000033</name>
</gene>
<dbReference type="OrthoDB" id="4142200at2759"/>
<organism evidence="7 8">
    <name type="scientific">Steinernema carpocapsae</name>
    <name type="common">Entomopathogenic nematode</name>
    <dbReference type="NCBI Taxonomy" id="34508"/>
    <lineage>
        <taxon>Eukaryota</taxon>
        <taxon>Metazoa</taxon>
        <taxon>Ecdysozoa</taxon>
        <taxon>Nematoda</taxon>
        <taxon>Chromadorea</taxon>
        <taxon>Rhabditida</taxon>
        <taxon>Tylenchina</taxon>
        <taxon>Panagrolaimomorpha</taxon>
        <taxon>Strongyloidoidea</taxon>
        <taxon>Steinernematidae</taxon>
        <taxon>Steinernema</taxon>
    </lineage>
</organism>
<name>A0A4U8UHM1_STECR</name>
<dbReference type="AlphaFoldDB" id="A0A4U8UHM1"/>
<evidence type="ECO:0000256" key="5">
    <source>
        <dbReference type="SAM" id="Phobius"/>
    </source>
</evidence>
<feature type="transmembrane region" description="Helical" evidence="5">
    <location>
        <begin position="139"/>
        <end position="159"/>
    </location>
</feature>
<dbReference type="PROSITE" id="PS50850">
    <property type="entry name" value="MFS"/>
    <property type="match status" value="1"/>
</dbReference>
<reference evidence="7 8" key="1">
    <citation type="journal article" date="2015" name="Genome Biol.">
        <title>Comparative genomics of Steinernema reveals deeply conserved gene regulatory networks.</title>
        <authorList>
            <person name="Dillman A.R."/>
            <person name="Macchietto M."/>
            <person name="Porter C.F."/>
            <person name="Rogers A."/>
            <person name="Williams B."/>
            <person name="Antoshechkin I."/>
            <person name="Lee M.M."/>
            <person name="Goodwin Z."/>
            <person name="Lu X."/>
            <person name="Lewis E.E."/>
            <person name="Goodrich-Blair H."/>
            <person name="Stock S.P."/>
            <person name="Adams B.J."/>
            <person name="Sternberg P.W."/>
            <person name="Mortazavi A."/>
        </authorList>
    </citation>
    <scope>NUCLEOTIDE SEQUENCE [LARGE SCALE GENOMIC DNA]</scope>
    <source>
        <strain evidence="7 8">ALL</strain>
    </source>
</reference>
<dbReference type="PROSITE" id="PS00216">
    <property type="entry name" value="SUGAR_TRANSPORT_1"/>
    <property type="match status" value="1"/>
</dbReference>
<accession>A0A4U8UHM1</accession>
<dbReference type="PANTHER" id="PTHR23503:SF29">
    <property type="entry name" value="MAJOR FACILITATOR SUPERFAMILY (MFS) PROFILE DOMAIN-CONTAINING PROTEIN"/>
    <property type="match status" value="1"/>
</dbReference>
<dbReference type="InterPro" id="IPR005828">
    <property type="entry name" value="MFS_sugar_transport-like"/>
</dbReference>
<comment type="subcellular location">
    <subcellularLocation>
        <location evidence="1">Membrane</location>
        <topology evidence="1">Multi-pass membrane protein</topology>
    </subcellularLocation>
</comment>